<keyword evidence="1" id="KW-0812">Transmembrane</keyword>
<feature type="transmembrane region" description="Helical" evidence="1">
    <location>
        <begin position="490"/>
        <end position="516"/>
    </location>
</feature>
<keyword evidence="1" id="KW-1133">Transmembrane helix</keyword>
<dbReference type="Pfam" id="PF13347">
    <property type="entry name" value="MFS_2"/>
    <property type="match status" value="1"/>
</dbReference>
<proteinExistence type="predicted"/>
<name>A0A291TAJ7_9FIRM</name>
<reference evidence="2 3" key="1">
    <citation type="submission" date="2017-10" db="EMBL/GenBank/DDBJ databases">
        <title>Complete Genome Sequence of Faecalibacterium prausnitzii isolated from the gut of healthy adult Indian.</title>
        <authorList>
            <person name="Bag S."/>
            <person name="Ghosh T.S."/>
            <person name="Das B."/>
        </authorList>
    </citation>
    <scope>NUCLEOTIDE SEQUENCE [LARGE SCALE GENOMIC DNA]</scope>
    <source>
        <strain evidence="2 3">Indica</strain>
    </source>
</reference>
<evidence type="ECO:0000313" key="3">
    <source>
        <dbReference type="Proteomes" id="UP000223709"/>
    </source>
</evidence>
<evidence type="ECO:0000313" key="2">
    <source>
        <dbReference type="EMBL" id="ATL90128.1"/>
    </source>
</evidence>
<dbReference type="PANTHER" id="PTHR11328:SF28">
    <property type="entry name" value="MAJOR FACILITATOR SUPERFAMILY DOMAIN-CONTAINING PROTEIN 12"/>
    <property type="match status" value="1"/>
</dbReference>
<feature type="transmembrane region" description="Helical" evidence="1">
    <location>
        <begin position="323"/>
        <end position="340"/>
    </location>
</feature>
<dbReference type="GO" id="GO:0008643">
    <property type="term" value="P:carbohydrate transport"/>
    <property type="evidence" value="ECO:0007669"/>
    <property type="project" value="InterPro"/>
</dbReference>
<feature type="transmembrane region" description="Helical" evidence="1">
    <location>
        <begin position="347"/>
        <end position="371"/>
    </location>
</feature>
<dbReference type="AlphaFoldDB" id="A0A291TAJ7"/>
<feature type="transmembrane region" description="Helical" evidence="1">
    <location>
        <begin position="33"/>
        <end position="56"/>
    </location>
</feature>
<dbReference type="GO" id="GO:0015293">
    <property type="term" value="F:symporter activity"/>
    <property type="evidence" value="ECO:0007669"/>
    <property type="project" value="InterPro"/>
</dbReference>
<feature type="transmembrane region" description="Helical" evidence="1">
    <location>
        <begin position="446"/>
        <end position="470"/>
    </location>
</feature>
<evidence type="ECO:0000256" key="1">
    <source>
        <dbReference type="SAM" id="Phobius"/>
    </source>
</evidence>
<dbReference type="Proteomes" id="UP000223709">
    <property type="component" value="Chromosome"/>
</dbReference>
<protein>
    <submittedName>
        <fullName evidence="2">Glucuronide permease</fullName>
    </submittedName>
</protein>
<feature type="transmembrane region" description="Helical" evidence="1">
    <location>
        <begin position="300"/>
        <end position="317"/>
    </location>
</feature>
<dbReference type="GO" id="GO:0005886">
    <property type="term" value="C:plasma membrane"/>
    <property type="evidence" value="ECO:0007669"/>
    <property type="project" value="TreeGrafter"/>
</dbReference>
<organism evidence="2 3">
    <name type="scientific">Faecalibacterium prausnitzii</name>
    <dbReference type="NCBI Taxonomy" id="853"/>
    <lineage>
        <taxon>Bacteria</taxon>
        <taxon>Bacillati</taxon>
        <taxon>Bacillota</taxon>
        <taxon>Clostridia</taxon>
        <taxon>Eubacteriales</taxon>
        <taxon>Oscillospiraceae</taxon>
        <taxon>Faecalibacterium</taxon>
    </lineage>
</organism>
<keyword evidence="1" id="KW-0472">Membrane</keyword>
<dbReference type="PANTHER" id="PTHR11328">
    <property type="entry name" value="MAJOR FACILITATOR SUPERFAMILY DOMAIN-CONTAINING PROTEIN"/>
    <property type="match status" value="1"/>
</dbReference>
<feature type="transmembrane region" description="Helical" evidence="1">
    <location>
        <begin position="391"/>
        <end position="413"/>
    </location>
</feature>
<gene>
    <name evidence="2" type="ORF">CRH10_07365</name>
</gene>
<accession>A0A291TAJ7</accession>
<feature type="transmembrane region" description="Helical" evidence="1">
    <location>
        <begin position="231"/>
        <end position="249"/>
    </location>
</feature>
<feature type="transmembrane region" description="Helical" evidence="1">
    <location>
        <begin position="90"/>
        <end position="110"/>
    </location>
</feature>
<dbReference type="InterPro" id="IPR039672">
    <property type="entry name" value="MFS_2"/>
</dbReference>
<dbReference type="RefSeq" id="WP_098923901.1">
    <property type="nucleotide sequence ID" value="NZ_CP023819.1"/>
</dbReference>
<sequence length="542" mass="59324">MAKVKQPLEENGIHRAKMWEIMMYALNNTSTNTYMVVVGYISYFLIGIVGLASVLAGSIVTIMRVWDGVTDPFVGMMVDKTNGKFGKNRPFIAIGQIIMFATTFVMFNFIPKMGTGVRFIAFIIIYMIYIIGYTCQCVVTKSAQTCLTNDPKQRPIFAMCDTVYNIVLMNIMFPIIVTDVLVPKFTLTAEANAAEIASLVAQNPALAGIVEKSGGSLSAFYNPGLFTTMQLMFGGLSAVFAVCAIIALWRKDNPKYFGLGTTQKVGIKDYVDTLAHNRAIQMLVVSASTDKLFMSTKSNATVMICLFGIIFGNYAAYSSYSQITSIPICLISLLLMNKIARQMGQKASMLVGTWGGIIGSIAITLFLFFFNPKGDASKFSLPAFRLIRPDTWGTLFTGWTTTALIFVLLVIAWSGVQALSSSIVITMTADCADYEVYRTGKYVPGLMGTLFSFVDKLVSSLAATVVALFYSMVGFKDALPDTMTPYSDGIFWATIGCFVLLPIVGWLCNVVAMHFYPLTKEKMAEIQAEIGRIKAEAAAKQA</sequence>
<feature type="transmembrane region" description="Helical" evidence="1">
    <location>
        <begin position="156"/>
        <end position="177"/>
    </location>
</feature>
<feature type="transmembrane region" description="Helical" evidence="1">
    <location>
        <begin position="116"/>
        <end position="135"/>
    </location>
</feature>
<dbReference type="EMBL" id="CP023819">
    <property type="protein sequence ID" value="ATL90128.1"/>
    <property type="molecule type" value="Genomic_DNA"/>
</dbReference>